<name>X1QTX0_9ZZZZ</name>
<proteinExistence type="predicted"/>
<protein>
    <recommendedName>
        <fullName evidence="2">DUF11 domain-containing protein</fullName>
    </recommendedName>
</protein>
<dbReference type="AlphaFoldDB" id="X1QTX0"/>
<reference evidence="1" key="1">
    <citation type="journal article" date="2014" name="Front. Microbiol.">
        <title>High frequency of phylogenetically diverse reductive dehalogenase-homologous genes in deep subseafloor sedimentary metagenomes.</title>
        <authorList>
            <person name="Kawai M."/>
            <person name="Futagami T."/>
            <person name="Toyoda A."/>
            <person name="Takaki Y."/>
            <person name="Nishi S."/>
            <person name="Hori S."/>
            <person name="Arai W."/>
            <person name="Tsubouchi T."/>
            <person name="Morono Y."/>
            <person name="Uchiyama I."/>
            <person name="Ito T."/>
            <person name="Fujiyama A."/>
            <person name="Inagaki F."/>
            <person name="Takami H."/>
        </authorList>
    </citation>
    <scope>NUCLEOTIDE SEQUENCE</scope>
    <source>
        <strain evidence="1">Expedition CK06-06</strain>
    </source>
</reference>
<feature type="non-terminal residue" evidence="1">
    <location>
        <position position="1"/>
    </location>
</feature>
<accession>X1QTX0</accession>
<feature type="non-terminal residue" evidence="1">
    <location>
        <position position="133"/>
    </location>
</feature>
<dbReference type="EMBL" id="BARV01042145">
    <property type="protein sequence ID" value="GAI46729.1"/>
    <property type="molecule type" value="Genomic_DNA"/>
</dbReference>
<organism evidence="1">
    <name type="scientific">marine sediment metagenome</name>
    <dbReference type="NCBI Taxonomy" id="412755"/>
    <lineage>
        <taxon>unclassified sequences</taxon>
        <taxon>metagenomes</taxon>
        <taxon>ecological metagenomes</taxon>
    </lineage>
</organism>
<evidence type="ECO:0000313" key="1">
    <source>
        <dbReference type="EMBL" id="GAI46729.1"/>
    </source>
</evidence>
<evidence type="ECO:0008006" key="2">
    <source>
        <dbReference type="Google" id="ProtNLM"/>
    </source>
</evidence>
<gene>
    <name evidence="1" type="ORF">S06H3_63511</name>
</gene>
<sequence length="133" mass="14239">TILFDFVAQDADDSIWTSHPLFTVHAPILTLNNFLVDPTGNQRLDPGETVDLIVTLENEGSEDAPSVTGYLSENSPYVDIPDHDGSFGDITSGGTASNSGDPFIVHADAMTPMGELVTFMLEVTSGVYCDTLE</sequence>
<comment type="caution">
    <text evidence="1">The sequence shown here is derived from an EMBL/GenBank/DDBJ whole genome shotgun (WGS) entry which is preliminary data.</text>
</comment>